<comment type="caution">
    <text evidence="1">The sequence shown here is derived from an EMBL/GenBank/DDBJ whole genome shotgun (WGS) entry which is preliminary data.</text>
</comment>
<evidence type="ECO:0000313" key="2">
    <source>
        <dbReference type="Proteomes" id="UP000003688"/>
    </source>
</evidence>
<keyword evidence="2" id="KW-1185">Reference proteome</keyword>
<dbReference type="Gene3D" id="1.25.10.10">
    <property type="entry name" value="Leucine-rich Repeat Variant"/>
    <property type="match status" value="1"/>
</dbReference>
<evidence type="ECO:0000313" key="1">
    <source>
        <dbReference type="EMBL" id="EEF57881.1"/>
    </source>
</evidence>
<gene>
    <name evidence="1" type="ORF">Cflav_PD0945</name>
</gene>
<dbReference type="GO" id="GO:0016491">
    <property type="term" value="F:oxidoreductase activity"/>
    <property type="evidence" value="ECO:0007669"/>
    <property type="project" value="TreeGrafter"/>
</dbReference>
<dbReference type="Pfam" id="PF13646">
    <property type="entry name" value="HEAT_2"/>
    <property type="match status" value="1"/>
</dbReference>
<dbReference type="InterPro" id="IPR016024">
    <property type="entry name" value="ARM-type_fold"/>
</dbReference>
<dbReference type="PANTHER" id="PTHR12697:SF5">
    <property type="entry name" value="DEOXYHYPUSINE HYDROXYLASE"/>
    <property type="match status" value="1"/>
</dbReference>
<dbReference type="EMBL" id="ABOX02000055">
    <property type="protein sequence ID" value="EEF57881.1"/>
    <property type="molecule type" value="Genomic_DNA"/>
</dbReference>
<proteinExistence type="predicted"/>
<keyword evidence="1" id="KW-0456">Lyase</keyword>
<dbReference type="GO" id="GO:0016829">
    <property type="term" value="F:lyase activity"/>
    <property type="evidence" value="ECO:0007669"/>
    <property type="project" value="UniProtKB-KW"/>
</dbReference>
<sequence length="252" mass="27206">MALKPSDPLYNGKRLSHWMEGYYVGTGAEGPSYEDTQNALVALGTNSIPTLVQMLREEDSPIKIKLVALSKKYNFSNLHLVRAQVKHAAAVRGFHTLGVQAQCAAPALIASLQDDLSIDSRVQTLNALALLGPSASGAIPLLVRDSSHTNEHIRASAIMALGFIHAEPEASIPLLIKALTDNSVGVRILAAQSLGYYGSAAQSAVPALILALQDRFTREAADRSLDKIDPEEAFLARMKMKPRHVKSKNHPK</sequence>
<dbReference type="SUPFAM" id="SSF48371">
    <property type="entry name" value="ARM repeat"/>
    <property type="match status" value="1"/>
</dbReference>
<dbReference type="Proteomes" id="UP000003688">
    <property type="component" value="Unassembled WGS sequence"/>
</dbReference>
<dbReference type="AlphaFoldDB" id="B9XQN1"/>
<dbReference type="InterPro" id="IPR004155">
    <property type="entry name" value="PBS_lyase_HEAT"/>
</dbReference>
<reference evidence="1 2" key="1">
    <citation type="journal article" date="2011" name="J. Bacteriol.">
        <title>Genome sequence of 'Pedosphaera parvula' Ellin514, an aerobic Verrucomicrobial isolate from pasture soil.</title>
        <authorList>
            <person name="Kant R."/>
            <person name="van Passel M.W."/>
            <person name="Sangwan P."/>
            <person name="Palva A."/>
            <person name="Lucas S."/>
            <person name="Copeland A."/>
            <person name="Lapidus A."/>
            <person name="Glavina Del Rio T."/>
            <person name="Dalin E."/>
            <person name="Tice H."/>
            <person name="Bruce D."/>
            <person name="Goodwin L."/>
            <person name="Pitluck S."/>
            <person name="Chertkov O."/>
            <person name="Larimer F.W."/>
            <person name="Land M.L."/>
            <person name="Hauser L."/>
            <person name="Brettin T.S."/>
            <person name="Detter J.C."/>
            <person name="Han S."/>
            <person name="de Vos W.M."/>
            <person name="Janssen P.H."/>
            <person name="Smidt H."/>
        </authorList>
    </citation>
    <scope>NUCLEOTIDE SEQUENCE [LARGE SCALE GENOMIC DNA]</scope>
    <source>
        <strain evidence="1 2">Ellin514</strain>
    </source>
</reference>
<dbReference type="InterPro" id="IPR011989">
    <property type="entry name" value="ARM-like"/>
</dbReference>
<protein>
    <submittedName>
        <fullName evidence="1">PBS lyase HEAT domain protein repeat-containing protein</fullName>
    </submittedName>
</protein>
<accession>B9XQN1</accession>
<dbReference type="PANTHER" id="PTHR12697">
    <property type="entry name" value="PBS LYASE HEAT-LIKE PROTEIN"/>
    <property type="match status" value="1"/>
</dbReference>
<name>B9XQN1_PEDPL</name>
<dbReference type="SMART" id="SM00567">
    <property type="entry name" value="EZ_HEAT"/>
    <property type="match status" value="3"/>
</dbReference>
<organism evidence="1 2">
    <name type="scientific">Pedosphaera parvula (strain Ellin514)</name>
    <dbReference type="NCBI Taxonomy" id="320771"/>
    <lineage>
        <taxon>Bacteria</taxon>
        <taxon>Pseudomonadati</taxon>
        <taxon>Verrucomicrobiota</taxon>
        <taxon>Pedosphaerae</taxon>
        <taxon>Pedosphaerales</taxon>
        <taxon>Pedosphaeraceae</taxon>
        <taxon>Pedosphaera</taxon>
    </lineage>
</organism>
<dbReference type="STRING" id="320771.Cflav_PD0945"/>